<gene>
    <name evidence="2" type="ORF">AMTR_s00119p00086060</name>
</gene>
<evidence type="ECO:0000313" key="3">
    <source>
        <dbReference type="Proteomes" id="UP000017836"/>
    </source>
</evidence>
<evidence type="ECO:0000313" key="2">
    <source>
        <dbReference type="EMBL" id="ERM97238.1"/>
    </source>
</evidence>
<dbReference type="HOGENOM" id="CLU_1339183_0_0_1"/>
<reference evidence="3" key="1">
    <citation type="journal article" date="2013" name="Science">
        <title>The Amborella genome and the evolution of flowering plants.</title>
        <authorList>
            <consortium name="Amborella Genome Project"/>
        </authorList>
    </citation>
    <scope>NUCLEOTIDE SEQUENCE [LARGE SCALE GENOMIC DNA]</scope>
</reference>
<feature type="compositionally biased region" description="Basic and acidic residues" evidence="1">
    <location>
        <begin position="89"/>
        <end position="99"/>
    </location>
</feature>
<dbReference type="EMBL" id="KI396540">
    <property type="protein sequence ID" value="ERM97238.1"/>
    <property type="molecule type" value="Genomic_DNA"/>
</dbReference>
<dbReference type="Gramene" id="ERM97238">
    <property type="protein sequence ID" value="ERM97238"/>
    <property type="gene ID" value="AMTR_s00119p00086060"/>
</dbReference>
<dbReference type="AlphaFoldDB" id="W1NNI7"/>
<evidence type="ECO:0000256" key="1">
    <source>
        <dbReference type="SAM" id="MobiDB-lite"/>
    </source>
</evidence>
<protein>
    <submittedName>
        <fullName evidence="2">Uncharacterized protein</fullName>
    </submittedName>
</protein>
<sequence length="205" mass="22594">MAGETHTHHLENLEGIALSSVKSIDEDIINRELVLGTNGLPNRRASRVITKGKRKGRPQGRKGDRGAPIGRRQERNKRGEVERDEGTDDLAKRQQEPCHDQGGAANERRVAREGRPHKKIGRSEGRVVARERLRARGDKGKSHAMRRGGNPEKLRVKEAAKTKGREEGMRVREGTRWETKGMEGTTPGGGNRGKQVTVEGVAPSG</sequence>
<feature type="compositionally biased region" description="Basic and acidic residues" evidence="1">
    <location>
        <begin position="121"/>
        <end position="141"/>
    </location>
</feature>
<accession>W1NNI7</accession>
<feature type="compositionally biased region" description="Basic and acidic residues" evidence="1">
    <location>
        <begin position="149"/>
        <end position="181"/>
    </location>
</feature>
<organism evidence="2 3">
    <name type="scientific">Amborella trichopoda</name>
    <dbReference type="NCBI Taxonomy" id="13333"/>
    <lineage>
        <taxon>Eukaryota</taxon>
        <taxon>Viridiplantae</taxon>
        <taxon>Streptophyta</taxon>
        <taxon>Embryophyta</taxon>
        <taxon>Tracheophyta</taxon>
        <taxon>Spermatophyta</taxon>
        <taxon>Magnoliopsida</taxon>
        <taxon>Amborellales</taxon>
        <taxon>Amborellaceae</taxon>
        <taxon>Amborella</taxon>
    </lineage>
</organism>
<keyword evidence="3" id="KW-1185">Reference proteome</keyword>
<feature type="region of interest" description="Disordered" evidence="1">
    <location>
        <begin position="34"/>
        <end position="205"/>
    </location>
</feature>
<feature type="compositionally biased region" description="Basic and acidic residues" evidence="1">
    <location>
        <begin position="61"/>
        <end position="81"/>
    </location>
</feature>
<feature type="compositionally biased region" description="Basic residues" evidence="1">
    <location>
        <begin position="44"/>
        <end position="60"/>
    </location>
</feature>
<dbReference type="Proteomes" id="UP000017836">
    <property type="component" value="Unassembled WGS sequence"/>
</dbReference>
<proteinExistence type="predicted"/>
<name>W1NNI7_AMBTC</name>